<proteinExistence type="predicted"/>
<reference evidence="9 10" key="1">
    <citation type="journal article" date="2014" name="Nature">
        <title>The genomic substrate for adaptive radiation in African cichlid fish.</title>
        <authorList>
            <person name="Brawand D."/>
            <person name="Wagner C.E."/>
            <person name="Li Y.I."/>
            <person name="Malinsky M."/>
            <person name="Keller I."/>
            <person name="Fan S."/>
            <person name="Simakov O."/>
            <person name="Ng A.Y."/>
            <person name="Lim Z.W."/>
            <person name="Bezault E."/>
            <person name="Turner-Maier J."/>
            <person name="Johnson J."/>
            <person name="Alcazar R."/>
            <person name="Noh H.J."/>
            <person name="Russell P."/>
            <person name="Aken B."/>
            <person name="Alfoldi J."/>
            <person name="Amemiya C."/>
            <person name="Azzouzi N."/>
            <person name="Baroiller J.F."/>
            <person name="Barloy-Hubler F."/>
            <person name="Berlin A."/>
            <person name="Bloomquist R."/>
            <person name="Carleton K.L."/>
            <person name="Conte M.A."/>
            <person name="D'Cotta H."/>
            <person name="Eshel O."/>
            <person name="Gaffney L."/>
            <person name="Galibert F."/>
            <person name="Gante H.F."/>
            <person name="Gnerre S."/>
            <person name="Greuter L."/>
            <person name="Guyon R."/>
            <person name="Haddad N.S."/>
            <person name="Haerty W."/>
            <person name="Harris R.M."/>
            <person name="Hofmann H.A."/>
            <person name="Hourlier T."/>
            <person name="Hulata G."/>
            <person name="Jaffe D.B."/>
            <person name="Lara M."/>
            <person name="Lee A.P."/>
            <person name="MacCallum I."/>
            <person name="Mwaiko S."/>
            <person name="Nikaido M."/>
            <person name="Nishihara H."/>
            <person name="Ozouf-Costaz C."/>
            <person name="Penman D.J."/>
            <person name="Przybylski D."/>
            <person name="Rakotomanga M."/>
            <person name="Renn S.C.P."/>
            <person name="Ribeiro F.J."/>
            <person name="Ron M."/>
            <person name="Salzburger W."/>
            <person name="Sanchez-Pulido L."/>
            <person name="Santos M.E."/>
            <person name="Searle S."/>
            <person name="Sharpe T."/>
            <person name="Swofford R."/>
            <person name="Tan F.J."/>
            <person name="Williams L."/>
            <person name="Young S."/>
            <person name="Yin S."/>
            <person name="Okada N."/>
            <person name="Kocher T.D."/>
            <person name="Miska E.A."/>
            <person name="Lander E.S."/>
            <person name="Venkatesh B."/>
            <person name="Fernald R.D."/>
            <person name="Meyer A."/>
            <person name="Ponting C.P."/>
            <person name="Streelman J.T."/>
            <person name="Lindblad-Toh K."/>
            <person name="Seehausen O."/>
            <person name="Di Palma F."/>
        </authorList>
    </citation>
    <scope>NUCLEOTIDE SEQUENCE</scope>
</reference>
<keyword evidence="4" id="KW-1015">Disulfide bond</keyword>
<dbReference type="FunFam" id="2.40.10.10:FF:000003">
    <property type="entry name" value="Transmembrane serine protease 3"/>
    <property type="match status" value="1"/>
</dbReference>
<evidence type="ECO:0000313" key="9">
    <source>
        <dbReference type="Ensembl" id="ENSMZEP00005008992.1"/>
    </source>
</evidence>
<dbReference type="Pfam" id="PF00089">
    <property type="entry name" value="Trypsin"/>
    <property type="match status" value="1"/>
</dbReference>
<keyword evidence="3 6" id="KW-0720">Serine protease</keyword>
<dbReference type="SUPFAM" id="SSF56487">
    <property type="entry name" value="SRCR-like"/>
    <property type="match status" value="1"/>
</dbReference>
<keyword evidence="2 6" id="KW-0378">Hydrolase</keyword>
<keyword evidence="7" id="KW-0812">Transmembrane</keyword>
<dbReference type="Gene3D" id="3.10.250.10">
    <property type="entry name" value="SRCR-like domain"/>
    <property type="match status" value="1"/>
</dbReference>
<keyword evidence="5" id="KW-0325">Glycoprotein</keyword>
<dbReference type="PRINTS" id="PR00722">
    <property type="entry name" value="CHYMOTRYPSIN"/>
</dbReference>
<organism evidence="9 10">
    <name type="scientific">Maylandia zebra</name>
    <name type="common">zebra mbuna</name>
    <dbReference type="NCBI Taxonomy" id="106582"/>
    <lineage>
        <taxon>Eukaryota</taxon>
        <taxon>Metazoa</taxon>
        <taxon>Chordata</taxon>
        <taxon>Craniata</taxon>
        <taxon>Vertebrata</taxon>
        <taxon>Euteleostomi</taxon>
        <taxon>Actinopterygii</taxon>
        <taxon>Neopterygii</taxon>
        <taxon>Teleostei</taxon>
        <taxon>Neoteleostei</taxon>
        <taxon>Acanthomorphata</taxon>
        <taxon>Ovalentaria</taxon>
        <taxon>Cichlomorphae</taxon>
        <taxon>Cichliformes</taxon>
        <taxon>Cichlidae</taxon>
        <taxon>African cichlids</taxon>
        <taxon>Pseudocrenilabrinae</taxon>
        <taxon>Haplochromini</taxon>
        <taxon>Maylandia</taxon>
        <taxon>Maylandia zebra complex</taxon>
    </lineage>
</organism>
<dbReference type="InterPro" id="IPR001254">
    <property type="entry name" value="Trypsin_dom"/>
</dbReference>
<evidence type="ECO:0000256" key="7">
    <source>
        <dbReference type="SAM" id="Phobius"/>
    </source>
</evidence>
<sequence length="398" mass="43679">MYACLCVLKCVCAGSRGISLTCVLTPCRVIGVCVTLMTLGAIGAAVWAVGQTALLLQLPTVQVNSPDQHLRVFDSTHRRWRQVCSSPVDELLASISCEEVGFVRCGNFTVASSDAGDFFCVRQEELSYVTGLFPHCYYLKPDCGRRSFAADRIVGGVDARHGSWPWQVSLQYDGVHQCGGSIISDRWIVSAAHCFPERYRFVNRWRVLLGSIYNKPVNANVAEVKTIVYHSSYLPFVDANIDDNSRDIAVLALTQPLTFNEYIQPVCLPAYGQRLIDGQMGTVTGWGNVGYYGHLADVLQEANVPIISDAVCNAPDYYDNQITTSMFCAGYEKGGTDACQGDSGGPFVAEDCLSKTTRYRLLGVVSWGTGCAMSKKPGVYTRVSRFLPWISSAMRVRT</sequence>
<evidence type="ECO:0000256" key="1">
    <source>
        <dbReference type="ARBA" id="ARBA00022670"/>
    </source>
</evidence>
<dbReference type="InterPro" id="IPR043504">
    <property type="entry name" value="Peptidase_S1_PA_chymotrypsin"/>
</dbReference>
<dbReference type="InterPro" id="IPR036772">
    <property type="entry name" value="SRCR-like_dom_sf"/>
</dbReference>
<dbReference type="GO" id="GO:0070008">
    <property type="term" value="F:serine-type exopeptidase activity"/>
    <property type="evidence" value="ECO:0007669"/>
    <property type="project" value="InterPro"/>
</dbReference>
<evidence type="ECO:0000259" key="8">
    <source>
        <dbReference type="PROSITE" id="PS50240"/>
    </source>
</evidence>
<keyword evidence="1 6" id="KW-0645">Protease</keyword>
<dbReference type="AlphaFoldDB" id="A0A3P9BGH5"/>
<reference evidence="9" key="2">
    <citation type="submission" date="2025-08" db="UniProtKB">
        <authorList>
            <consortium name="Ensembl"/>
        </authorList>
    </citation>
    <scope>IDENTIFICATION</scope>
</reference>
<dbReference type="InterPro" id="IPR009003">
    <property type="entry name" value="Peptidase_S1_PA"/>
</dbReference>
<evidence type="ECO:0000256" key="5">
    <source>
        <dbReference type="ARBA" id="ARBA00023180"/>
    </source>
</evidence>
<dbReference type="InterPro" id="IPR015352">
    <property type="entry name" value="Hepsin-SRCR_dom"/>
</dbReference>
<dbReference type="InterPro" id="IPR001314">
    <property type="entry name" value="Peptidase_S1A"/>
</dbReference>
<evidence type="ECO:0000256" key="3">
    <source>
        <dbReference type="ARBA" id="ARBA00022825"/>
    </source>
</evidence>
<dbReference type="GO" id="GO:0006508">
    <property type="term" value="P:proteolysis"/>
    <property type="evidence" value="ECO:0007669"/>
    <property type="project" value="UniProtKB-KW"/>
</dbReference>
<evidence type="ECO:0000256" key="2">
    <source>
        <dbReference type="ARBA" id="ARBA00022801"/>
    </source>
</evidence>
<dbReference type="PROSITE" id="PS00135">
    <property type="entry name" value="TRYPSIN_SER"/>
    <property type="match status" value="1"/>
</dbReference>
<name>A0A3P9BGH5_9CICH</name>
<keyword evidence="7" id="KW-0472">Membrane</keyword>
<dbReference type="SUPFAM" id="SSF50494">
    <property type="entry name" value="Trypsin-like serine proteases"/>
    <property type="match status" value="1"/>
</dbReference>
<keyword evidence="10" id="KW-1185">Reference proteome</keyword>
<keyword evidence="7" id="KW-1133">Transmembrane helix</keyword>
<dbReference type="Pfam" id="PF09272">
    <property type="entry name" value="Hepsin-SRCR"/>
    <property type="match status" value="1"/>
</dbReference>
<dbReference type="PANTHER" id="PTHR24252:SF7">
    <property type="entry name" value="HYALIN"/>
    <property type="match status" value="1"/>
</dbReference>
<dbReference type="InterPro" id="IPR033116">
    <property type="entry name" value="TRYPSIN_SER"/>
</dbReference>
<dbReference type="GO" id="GO:0016020">
    <property type="term" value="C:membrane"/>
    <property type="evidence" value="ECO:0007669"/>
    <property type="project" value="InterPro"/>
</dbReference>
<dbReference type="Gene3D" id="2.40.10.10">
    <property type="entry name" value="Trypsin-like serine proteases"/>
    <property type="match status" value="2"/>
</dbReference>
<evidence type="ECO:0000313" key="10">
    <source>
        <dbReference type="Proteomes" id="UP000265160"/>
    </source>
</evidence>
<dbReference type="Proteomes" id="UP000265160">
    <property type="component" value="LG11"/>
</dbReference>
<reference evidence="9" key="3">
    <citation type="submission" date="2025-09" db="UniProtKB">
        <authorList>
            <consortium name="Ensembl"/>
        </authorList>
    </citation>
    <scope>IDENTIFICATION</scope>
</reference>
<dbReference type="PROSITE" id="PS00134">
    <property type="entry name" value="TRYPSIN_HIS"/>
    <property type="match status" value="1"/>
</dbReference>
<dbReference type="Ensembl" id="ENSMZET00005009337.1">
    <property type="protein sequence ID" value="ENSMZEP00005008992.1"/>
    <property type="gene ID" value="ENSMZEG00005006761.1"/>
</dbReference>
<dbReference type="PANTHER" id="PTHR24252">
    <property type="entry name" value="ACROSIN-RELATED"/>
    <property type="match status" value="1"/>
</dbReference>
<dbReference type="GO" id="GO:0004252">
    <property type="term" value="F:serine-type endopeptidase activity"/>
    <property type="evidence" value="ECO:0007669"/>
    <property type="project" value="InterPro"/>
</dbReference>
<feature type="domain" description="Peptidase S1" evidence="8">
    <location>
        <begin position="153"/>
        <end position="395"/>
    </location>
</feature>
<accession>A0A3P9BGH5</accession>
<dbReference type="SMART" id="SM00020">
    <property type="entry name" value="Tryp_SPc"/>
    <property type="match status" value="1"/>
</dbReference>
<evidence type="ECO:0000256" key="4">
    <source>
        <dbReference type="ARBA" id="ARBA00023157"/>
    </source>
</evidence>
<dbReference type="InterPro" id="IPR018114">
    <property type="entry name" value="TRYPSIN_HIS"/>
</dbReference>
<dbReference type="PROSITE" id="PS50240">
    <property type="entry name" value="TRYPSIN_DOM"/>
    <property type="match status" value="1"/>
</dbReference>
<dbReference type="GeneTree" id="ENSGT00940000159697"/>
<evidence type="ECO:0000256" key="6">
    <source>
        <dbReference type="RuleBase" id="RU363034"/>
    </source>
</evidence>
<dbReference type="CDD" id="cd00190">
    <property type="entry name" value="Tryp_SPc"/>
    <property type="match status" value="1"/>
</dbReference>
<feature type="transmembrane region" description="Helical" evidence="7">
    <location>
        <begin position="29"/>
        <end position="49"/>
    </location>
</feature>
<protein>
    <submittedName>
        <fullName evidence="9">Hepsin</fullName>
    </submittedName>
</protein>